<evidence type="ECO:0008006" key="4">
    <source>
        <dbReference type="Google" id="ProtNLM"/>
    </source>
</evidence>
<evidence type="ECO:0000313" key="3">
    <source>
        <dbReference type="Proteomes" id="UP000179243"/>
    </source>
</evidence>
<name>A0A1F7F1M0_UNCRA</name>
<protein>
    <recommendedName>
        <fullName evidence="4">SH3b domain-containing protein</fullName>
    </recommendedName>
</protein>
<reference evidence="2 3" key="1">
    <citation type="journal article" date="2016" name="Nat. Commun.">
        <title>Thousands of microbial genomes shed light on interconnected biogeochemical processes in an aquifer system.</title>
        <authorList>
            <person name="Anantharaman K."/>
            <person name="Brown C.T."/>
            <person name="Hug L.A."/>
            <person name="Sharon I."/>
            <person name="Castelle C.J."/>
            <person name="Probst A.J."/>
            <person name="Thomas B.C."/>
            <person name="Singh A."/>
            <person name="Wilkins M.J."/>
            <person name="Karaoz U."/>
            <person name="Brodie E.L."/>
            <person name="Williams K.H."/>
            <person name="Hubbard S.S."/>
            <person name="Banfield J.F."/>
        </authorList>
    </citation>
    <scope>NUCLEOTIDE SEQUENCE [LARGE SCALE GENOMIC DNA]</scope>
</reference>
<proteinExistence type="predicted"/>
<feature type="compositionally biased region" description="Basic and acidic residues" evidence="1">
    <location>
        <begin position="123"/>
        <end position="134"/>
    </location>
</feature>
<organism evidence="2 3">
    <name type="scientific">Candidatus Raymondbacteria bacterium RIFOXYD12_FULL_49_13</name>
    <dbReference type="NCBI Taxonomy" id="1817890"/>
    <lineage>
        <taxon>Bacteria</taxon>
        <taxon>Raymondiibacteriota</taxon>
    </lineage>
</organism>
<dbReference type="EMBL" id="MFYX01000146">
    <property type="protein sequence ID" value="OGK00498.1"/>
    <property type="molecule type" value="Genomic_DNA"/>
</dbReference>
<dbReference type="AlphaFoldDB" id="A0A1F7F1M0"/>
<sequence length="145" mass="16829">MSFAKEQIVLAKENDVKIFMNKVRQLYEKPIYVAKKDEYMEVMETEDNLMKVRLSNGKVGWVDKNQVANMDKTGKRQANYVFEAADVQGWLDNPQAVYILDMTDPNFKPIQIDKSFTEGLEENVDREKSEEQHGMYRPSDSPIGK</sequence>
<evidence type="ECO:0000313" key="2">
    <source>
        <dbReference type="EMBL" id="OGK00498.1"/>
    </source>
</evidence>
<feature type="region of interest" description="Disordered" evidence="1">
    <location>
        <begin position="118"/>
        <end position="145"/>
    </location>
</feature>
<evidence type="ECO:0000256" key="1">
    <source>
        <dbReference type="SAM" id="MobiDB-lite"/>
    </source>
</evidence>
<comment type="caution">
    <text evidence="2">The sequence shown here is derived from an EMBL/GenBank/DDBJ whole genome shotgun (WGS) entry which is preliminary data.</text>
</comment>
<accession>A0A1F7F1M0</accession>
<dbReference type="Proteomes" id="UP000179243">
    <property type="component" value="Unassembled WGS sequence"/>
</dbReference>
<gene>
    <name evidence="2" type="ORF">A2519_10855</name>
</gene>